<dbReference type="GO" id="GO:0005829">
    <property type="term" value="C:cytosol"/>
    <property type="evidence" value="ECO:0007669"/>
    <property type="project" value="TreeGrafter"/>
</dbReference>
<evidence type="ECO:0000256" key="4">
    <source>
        <dbReference type="ARBA" id="ARBA00022803"/>
    </source>
</evidence>
<feature type="repeat" description="TPR" evidence="5">
    <location>
        <begin position="181"/>
        <end position="214"/>
    </location>
</feature>
<dbReference type="InterPro" id="IPR051982">
    <property type="entry name" value="CiliaryAsmbly_MitoImport"/>
</dbReference>
<evidence type="ECO:0008006" key="8">
    <source>
        <dbReference type="Google" id="ProtNLM"/>
    </source>
</evidence>
<organism evidence="6 7">
    <name type="scientific">Cyclopterus lumpus</name>
    <name type="common">Lumpsucker</name>
    <dbReference type="NCBI Taxonomy" id="8103"/>
    <lineage>
        <taxon>Eukaryota</taxon>
        <taxon>Metazoa</taxon>
        <taxon>Chordata</taxon>
        <taxon>Craniata</taxon>
        <taxon>Vertebrata</taxon>
        <taxon>Euteleostomi</taxon>
        <taxon>Actinopterygii</taxon>
        <taxon>Neopterygii</taxon>
        <taxon>Teleostei</taxon>
        <taxon>Neoteleostei</taxon>
        <taxon>Acanthomorphata</taxon>
        <taxon>Eupercaria</taxon>
        <taxon>Perciformes</taxon>
        <taxon>Cottioidei</taxon>
        <taxon>Cottales</taxon>
        <taxon>Cyclopteridae</taxon>
        <taxon>Cyclopterus</taxon>
    </lineage>
</organism>
<name>A0A8C2WY07_CYCLU</name>
<proteinExistence type="predicted"/>
<dbReference type="SUPFAM" id="SSF48452">
    <property type="entry name" value="TPR-like"/>
    <property type="match status" value="1"/>
</dbReference>
<protein>
    <recommendedName>
        <fullName evidence="8">Sperm associated antigen 1</fullName>
    </recommendedName>
</protein>
<dbReference type="SMART" id="SM00028">
    <property type="entry name" value="TPR"/>
    <property type="match status" value="2"/>
</dbReference>
<evidence type="ECO:0000256" key="5">
    <source>
        <dbReference type="PROSITE-ProRule" id="PRU00339"/>
    </source>
</evidence>
<evidence type="ECO:0000313" key="6">
    <source>
        <dbReference type="Ensembl" id="ENSCLMP00005010684.1"/>
    </source>
</evidence>
<dbReference type="Gene3D" id="1.25.40.10">
    <property type="entry name" value="Tetratricopeptide repeat domain"/>
    <property type="match status" value="1"/>
</dbReference>
<dbReference type="GO" id="GO:0031072">
    <property type="term" value="F:heat shock protein binding"/>
    <property type="evidence" value="ECO:0007669"/>
    <property type="project" value="TreeGrafter"/>
</dbReference>
<accession>A0A8C2WY07</accession>
<keyword evidence="3" id="KW-0677">Repeat</keyword>
<evidence type="ECO:0000313" key="7">
    <source>
        <dbReference type="Proteomes" id="UP000694565"/>
    </source>
</evidence>
<evidence type="ECO:0000256" key="2">
    <source>
        <dbReference type="ARBA" id="ARBA00022490"/>
    </source>
</evidence>
<keyword evidence="7" id="KW-1185">Reference proteome</keyword>
<dbReference type="InterPro" id="IPR019734">
    <property type="entry name" value="TPR_rpt"/>
</dbReference>
<keyword evidence="2" id="KW-0963">Cytoplasm</keyword>
<dbReference type="Pfam" id="PF13181">
    <property type="entry name" value="TPR_8"/>
    <property type="match status" value="2"/>
</dbReference>
<dbReference type="PANTHER" id="PTHR45984">
    <property type="entry name" value="RNA (RNA) POLYMERASE II ASSOCIATED PROTEIN HOMOLOG"/>
    <property type="match status" value="1"/>
</dbReference>
<keyword evidence="4 5" id="KW-0802">TPR repeat</keyword>
<dbReference type="Ensembl" id="ENSCLMT00005011535.1">
    <property type="protein sequence ID" value="ENSCLMP00005010684.1"/>
    <property type="gene ID" value="ENSCLMG00005005876.1"/>
</dbReference>
<dbReference type="GO" id="GO:0005739">
    <property type="term" value="C:mitochondrion"/>
    <property type="evidence" value="ECO:0007669"/>
    <property type="project" value="TreeGrafter"/>
</dbReference>
<reference evidence="6" key="1">
    <citation type="submission" date="2025-08" db="UniProtKB">
        <authorList>
            <consortium name="Ensembl"/>
        </authorList>
    </citation>
    <scope>IDENTIFICATION</scope>
</reference>
<dbReference type="InterPro" id="IPR011990">
    <property type="entry name" value="TPR-like_helical_dom_sf"/>
</dbReference>
<dbReference type="GO" id="GO:0006626">
    <property type="term" value="P:protein targeting to mitochondrion"/>
    <property type="evidence" value="ECO:0007669"/>
    <property type="project" value="TreeGrafter"/>
</dbReference>
<reference evidence="6" key="2">
    <citation type="submission" date="2025-09" db="UniProtKB">
        <authorList>
            <consortium name="Ensembl"/>
        </authorList>
    </citation>
    <scope>IDENTIFICATION</scope>
</reference>
<dbReference type="AlphaFoldDB" id="A0A8C2WY07"/>
<dbReference type="PROSITE" id="PS50005">
    <property type="entry name" value="TPR"/>
    <property type="match status" value="1"/>
</dbReference>
<dbReference type="Proteomes" id="UP000694565">
    <property type="component" value="Unplaced"/>
</dbReference>
<sequence>VTYQSSTGDSGKVPVEHLDYGYIAQCRDVKYLESIWRVLSSGDEGIYPHLIEFCESHLEKLDPRSRALRKHRPVATAASLSNEEWSQITDELKSVFDDLENINIIMSSQTSVPKEKRNSSKRTLPRDYGEWDKFDVEKECERIDGNLVKRDPAVAMNTGRPKIKTTVDAALLTEQEKLPLANREKNKGNEAFRANDYEEAVAYYSRSLSIKPTVAAYNNRAQAEIKLKHWHKAMSDCRRVLELEPGNMKVTKKHVNRNEIIMQASIHVSDSLTSVFCEAPFQLLSETEKKMKECQPEQQRKGKKILIREVEEEDNCNNGETKAEQIGEIIWDLRIPNVYILDLHTDTETQAIERLQFPESLQKAVSDPF</sequence>
<dbReference type="PANTHER" id="PTHR45984:SF2">
    <property type="entry name" value="MITOCHONDRIAL IMPORT RECEPTOR SUBUNIT TOM34"/>
    <property type="match status" value="1"/>
</dbReference>
<evidence type="ECO:0000256" key="1">
    <source>
        <dbReference type="ARBA" id="ARBA00004496"/>
    </source>
</evidence>
<comment type="subcellular location">
    <subcellularLocation>
        <location evidence="1">Cytoplasm</location>
    </subcellularLocation>
</comment>
<evidence type="ECO:0000256" key="3">
    <source>
        <dbReference type="ARBA" id="ARBA00022737"/>
    </source>
</evidence>
<dbReference type="GeneTree" id="ENSGT00940000154697"/>